<dbReference type="Pfam" id="PF12796">
    <property type="entry name" value="Ank_2"/>
    <property type="match status" value="1"/>
</dbReference>
<dbReference type="PANTHER" id="PTHR24171:SF9">
    <property type="entry name" value="ANKYRIN REPEAT DOMAIN-CONTAINING PROTEIN 39"/>
    <property type="match status" value="1"/>
</dbReference>
<evidence type="ECO:0000256" key="2">
    <source>
        <dbReference type="ARBA" id="ARBA00023043"/>
    </source>
</evidence>
<feature type="repeat" description="ANK" evidence="3">
    <location>
        <begin position="97"/>
        <end position="129"/>
    </location>
</feature>
<evidence type="ECO:0000313" key="5">
    <source>
        <dbReference type="Proteomes" id="UP000698800"/>
    </source>
</evidence>
<comment type="caution">
    <text evidence="4">The sequence shown here is derived from an EMBL/GenBank/DDBJ whole genome shotgun (WGS) entry which is preliminary data.</text>
</comment>
<dbReference type="PROSITE" id="PS50088">
    <property type="entry name" value="ANK_REPEAT"/>
    <property type="match status" value="2"/>
</dbReference>
<dbReference type="Gene3D" id="1.25.40.20">
    <property type="entry name" value="Ankyrin repeat-containing domain"/>
    <property type="match status" value="1"/>
</dbReference>
<proteinExistence type="predicted"/>
<keyword evidence="5" id="KW-1185">Reference proteome</keyword>
<dbReference type="PROSITE" id="PS50297">
    <property type="entry name" value="ANK_REP_REGION"/>
    <property type="match status" value="2"/>
</dbReference>
<evidence type="ECO:0000256" key="1">
    <source>
        <dbReference type="ARBA" id="ARBA00022737"/>
    </source>
</evidence>
<dbReference type="OrthoDB" id="366390at2759"/>
<dbReference type="PANTHER" id="PTHR24171">
    <property type="entry name" value="ANKYRIN REPEAT DOMAIN-CONTAINING PROTEIN 39-RELATED"/>
    <property type="match status" value="1"/>
</dbReference>
<organism evidence="4 5">
    <name type="scientific">Glutinoglossum americanum</name>
    <dbReference type="NCBI Taxonomy" id="1670608"/>
    <lineage>
        <taxon>Eukaryota</taxon>
        <taxon>Fungi</taxon>
        <taxon>Dikarya</taxon>
        <taxon>Ascomycota</taxon>
        <taxon>Pezizomycotina</taxon>
        <taxon>Geoglossomycetes</taxon>
        <taxon>Geoglossales</taxon>
        <taxon>Geoglossaceae</taxon>
        <taxon>Glutinoglossum</taxon>
    </lineage>
</organism>
<keyword evidence="2 3" id="KW-0040">ANK repeat</keyword>
<protein>
    <submittedName>
        <fullName evidence="4">Uncharacterized protein</fullName>
    </submittedName>
</protein>
<dbReference type="InterPro" id="IPR002110">
    <property type="entry name" value="Ankyrin_rpt"/>
</dbReference>
<feature type="repeat" description="ANK" evidence="3">
    <location>
        <begin position="130"/>
        <end position="162"/>
    </location>
</feature>
<dbReference type="SUPFAM" id="SSF48403">
    <property type="entry name" value="Ankyrin repeat"/>
    <property type="match status" value="1"/>
</dbReference>
<dbReference type="Proteomes" id="UP000698800">
    <property type="component" value="Unassembled WGS sequence"/>
</dbReference>
<name>A0A9P8I495_9PEZI</name>
<keyword evidence="1" id="KW-0677">Repeat</keyword>
<dbReference type="InterPro" id="IPR036770">
    <property type="entry name" value="Ankyrin_rpt-contain_sf"/>
</dbReference>
<evidence type="ECO:0000256" key="3">
    <source>
        <dbReference type="PROSITE-ProRule" id="PRU00023"/>
    </source>
</evidence>
<reference evidence="4" key="1">
    <citation type="submission" date="2021-03" db="EMBL/GenBank/DDBJ databases">
        <title>Comparative genomics and phylogenomic investigation of the class Geoglossomycetes provide insights into ecological specialization and systematics.</title>
        <authorList>
            <person name="Melie T."/>
            <person name="Pirro S."/>
            <person name="Miller A.N."/>
            <person name="Quandt A."/>
        </authorList>
    </citation>
    <scope>NUCLEOTIDE SEQUENCE</scope>
    <source>
        <strain evidence="4">GBOQ0MN5Z8</strain>
    </source>
</reference>
<sequence length="222" mass="24650">MASLAEKLNRRDVRIALKYLLEKLNDTYNEAMQGVRSRGGEVIKIARSGNHARRDLEQEIKELALKFLEHNSKLMCSYQVTHLPEYQYPGYSQRLTKDTTGLEIAASFGLAEMARLLLEKGADANAKDGGGGTALHWAAQAWHEVVVQLLLKKRADVNMKGGDGETALHLAAQVGHEAVMWPITPLTPDVQNMLIQSLNHFKTFFPWASSGQSHQPPPLPSL</sequence>
<gene>
    <name evidence="4" type="ORF">FGG08_004832</name>
</gene>
<dbReference type="SMART" id="SM00248">
    <property type="entry name" value="ANK"/>
    <property type="match status" value="3"/>
</dbReference>
<evidence type="ECO:0000313" key="4">
    <source>
        <dbReference type="EMBL" id="KAH0538582.1"/>
    </source>
</evidence>
<accession>A0A9P8I495</accession>
<dbReference type="EMBL" id="JAGHQL010000103">
    <property type="protein sequence ID" value="KAH0538582.1"/>
    <property type="molecule type" value="Genomic_DNA"/>
</dbReference>
<dbReference type="AlphaFoldDB" id="A0A9P8I495"/>